<sequence>MLEILLTIAFQMTQYIHQQDKDLMMLDYYDGKNGDDIFLNISRRFSSIVIQGARNLKIKVNKERFYSRYPNFGIDLGTETGMVKISPQRSNERLTIMINAFEENCKYRITSNDPFFMITTPPNEMYCVFHAIHNEGQSFVRNTKPLKAVMIEGTKYLEPISSEDIHANFTSPVYYRSSDSFELATEYVPINIFYILNQTLTQQDVTISQLSLLKNGEIIDIVGNIQYGVHIMFFSSFLMASTILKIGILTFSVCTSTSKSDEVNLLEKNGNEGIENESTEKDDKNMNKEEEKL</sequence>
<protein>
    <submittedName>
        <fullName evidence="2">Uncharacterized protein</fullName>
    </submittedName>
</protein>
<dbReference type="Proteomes" id="UP000179807">
    <property type="component" value="Unassembled WGS sequence"/>
</dbReference>
<name>A0A1J4KY78_9EUKA</name>
<dbReference type="EMBL" id="MLAK01000134">
    <property type="protein sequence ID" value="OHT16209.1"/>
    <property type="molecule type" value="Genomic_DNA"/>
</dbReference>
<proteinExistence type="predicted"/>
<evidence type="ECO:0000313" key="3">
    <source>
        <dbReference type="Proteomes" id="UP000179807"/>
    </source>
</evidence>
<accession>A0A1J4KY78</accession>
<keyword evidence="3" id="KW-1185">Reference proteome</keyword>
<evidence type="ECO:0000256" key="1">
    <source>
        <dbReference type="SAM" id="MobiDB-lite"/>
    </source>
</evidence>
<dbReference type="VEuPathDB" id="TrichDB:TRFO_13369"/>
<dbReference type="GeneID" id="94831914"/>
<comment type="caution">
    <text evidence="2">The sequence shown here is derived from an EMBL/GenBank/DDBJ whole genome shotgun (WGS) entry which is preliminary data.</text>
</comment>
<evidence type="ECO:0000313" key="2">
    <source>
        <dbReference type="EMBL" id="OHT16209.1"/>
    </source>
</evidence>
<organism evidence="2 3">
    <name type="scientific">Tritrichomonas foetus</name>
    <dbReference type="NCBI Taxonomy" id="1144522"/>
    <lineage>
        <taxon>Eukaryota</taxon>
        <taxon>Metamonada</taxon>
        <taxon>Parabasalia</taxon>
        <taxon>Tritrichomonadida</taxon>
        <taxon>Tritrichomonadidae</taxon>
        <taxon>Tritrichomonas</taxon>
    </lineage>
</organism>
<feature type="region of interest" description="Disordered" evidence="1">
    <location>
        <begin position="266"/>
        <end position="293"/>
    </location>
</feature>
<gene>
    <name evidence="2" type="ORF">TRFO_13369</name>
</gene>
<reference evidence="2" key="1">
    <citation type="submission" date="2016-10" db="EMBL/GenBank/DDBJ databases">
        <authorList>
            <person name="Benchimol M."/>
            <person name="Almeida L.G."/>
            <person name="Vasconcelos A.T."/>
            <person name="Perreira-Neves A."/>
            <person name="Rosa I.A."/>
            <person name="Tasca T."/>
            <person name="Bogo M.R."/>
            <person name="de Souza W."/>
        </authorList>
    </citation>
    <scope>NUCLEOTIDE SEQUENCE [LARGE SCALE GENOMIC DNA]</scope>
    <source>
        <strain evidence="2">K</strain>
    </source>
</reference>
<feature type="compositionally biased region" description="Basic and acidic residues" evidence="1">
    <location>
        <begin position="278"/>
        <end position="293"/>
    </location>
</feature>
<dbReference type="AlphaFoldDB" id="A0A1J4KY78"/>
<dbReference type="RefSeq" id="XP_068369345.1">
    <property type="nucleotide sequence ID" value="XM_068497210.1"/>
</dbReference>